<evidence type="ECO:0000313" key="2">
    <source>
        <dbReference type="EMBL" id="TNN67087.1"/>
    </source>
</evidence>
<dbReference type="EMBL" id="SRLO01000210">
    <property type="protein sequence ID" value="TNN67087.1"/>
    <property type="molecule type" value="Genomic_DNA"/>
</dbReference>
<gene>
    <name evidence="2" type="ORF">EYF80_022733</name>
</gene>
<sequence>MWPETVQRRVGVDGARVSAAAARLRSAPRRRVSSLESSLLDARGRSDDRREADKGSDGVAAERKKTKERRGVMCR</sequence>
<dbReference type="AlphaFoldDB" id="A0A4Z2HMW0"/>
<proteinExistence type="predicted"/>
<protein>
    <submittedName>
        <fullName evidence="2">Uncharacterized protein</fullName>
    </submittedName>
</protein>
<dbReference type="Proteomes" id="UP000314294">
    <property type="component" value="Unassembled WGS sequence"/>
</dbReference>
<feature type="region of interest" description="Disordered" evidence="1">
    <location>
        <begin position="17"/>
        <end position="75"/>
    </location>
</feature>
<evidence type="ECO:0000256" key="1">
    <source>
        <dbReference type="SAM" id="MobiDB-lite"/>
    </source>
</evidence>
<organism evidence="2 3">
    <name type="scientific">Liparis tanakae</name>
    <name type="common">Tanaka's snailfish</name>
    <dbReference type="NCBI Taxonomy" id="230148"/>
    <lineage>
        <taxon>Eukaryota</taxon>
        <taxon>Metazoa</taxon>
        <taxon>Chordata</taxon>
        <taxon>Craniata</taxon>
        <taxon>Vertebrata</taxon>
        <taxon>Euteleostomi</taxon>
        <taxon>Actinopterygii</taxon>
        <taxon>Neopterygii</taxon>
        <taxon>Teleostei</taxon>
        <taxon>Neoteleostei</taxon>
        <taxon>Acanthomorphata</taxon>
        <taxon>Eupercaria</taxon>
        <taxon>Perciformes</taxon>
        <taxon>Cottioidei</taxon>
        <taxon>Cottales</taxon>
        <taxon>Liparidae</taxon>
        <taxon>Liparis</taxon>
    </lineage>
</organism>
<feature type="compositionally biased region" description="Basic and acidic residues" evidence="1">
    <location>
        <begin position="42"/>
        <end position="75"/>
    </location>
</feature>
<name>A0A4Z2HMW0_9TELE</name>
<comment type="caution">
    <text evidence="2">The sequence shown here is derived from an EMBL/GenBank/DDBJ whole genome shotgun (WGS) entry which is preliminary data.</text>
</comment>
<reference evidence="2 3" key="1">
    <citation type="submission" date="2019-03" db="EMBL/GenBank/DDBJ databases">
        <title>First draft genome of Liparis tanakae, snailfish: a comprehensive survey of snailfish specific genes.</title>
        <authorList>
            <person name="Kim W."/>
            <person name="Song I."/>
            <person name="Jeong J.-H."/>
            <person name="Kim D."/>
            <person name="Kim S."/>
            <person name="Ryu S."/>
            <person name="Song J.Y."/>
            <person name="Lee S.K."/>
        </authorList>
    </citation>
    <scope>NUCLEOTIDE SEQUENCE [LARGE SCALE GENOMIC DNA]</scope>
    <source>
        <tissue evidence="2">Muscle</tissue>
    </source>
</reference>
<accession>A0A4Z2HMW0</accession>
<evidence type="ECO:0000313" key="3">
    <source>
        <dbReference type="Proteomes" id="UP000314294"/>
    </source>
</evidence>
<keyword evidence="3" id="KW-1185">Reference proteome</keyword>